<feature type="compositionally biased region" description="Polar residues" evidence="8">
    <location>
        <begin position="8"/>
        <end position="32"/>
    </location>
</feature>
<evidence type="ECO:0000256" key="5">
    <source>
        <dbReference type="ARBA" id="ARBA00023125"/>
    </source>
</evidence>
<evidence type="ECO:0000313" key="12">
    <source>
        <dbReference type="Proteomes" id="UP000077051"/>
    </source>
</evidence>
<dbReference type="Gene3D" id="1.10.1420.10">
    <property type="match status" value="2"/>
</dbReference>
<feature type="region of interest" description="Disordered" evidence="8">
    <location>
        <begin position="1"/>
        <end position="34"/>
    </location>
</feature>
<evidence type="ECO:0000256" key="1">
    <source>
        <dbReference type="ARBA" id="ARBA00006271"/>
    </source>
</evidence>
<dbReference type="SMART" id="SM00534">
    <property type="entry name" value="MUTSac"/>
    <property type="match status" value="1"/>
</dbReference>
<comment type="caution">
    <text evidence="11">The sequence shown here is derived from an EMBL/GenBank/DDBJ whole genome shotgun (WGS) entry which is preliminary data.</text>
</comment>
<dbReference type="PANTHER" id="PTHR11361">
    <property type="entry name" value="DNA MISMATCH REPAIR PROTEIN MUTS FAMILY MEMBER"/>
    <property type="match status" value="1"/>
</dbReference>
<evidence type="ECO:0000313" key="11">
    <source>
        <dbReference type="EMBL" id="OAC99555.1"/>
    </source>
</evidence>
<dbReference type="PANTHER" id="PTHR11361:SF21">
    <property type="entry name" value="MUTS PROTEIN HOMOLOG 4"/>
    <property type="match status" value="1"/>
</dbReference>
<evidence type="ECO:0000256" key="7">
    <source>
        <dbReference type="ARBA" id="ARBA00073774"/>
    </source>
</evidence>
<comment type="similarity">
    <text evidence="1">Belongs to the DNA mismatch repair MutS family.</text>
</comment>
<dbReference type="SUPFAM" id="SSF53150">
    <property type="entry name" value="DNA repair protein MutS, domain II"/>
    <property type="match status" value="1"/>
</dbReference>
<dbReference type="STRING" id="747725.A0A168I4Z3"/>
<dbReference type="GO" id="GO:0005524">
    <property type="term" value="F:ATP binding"/>
    <property type="evidence" value="ECO:0007669"/>
    <property type="project" value="UniProtKB-KW"/>
</dbReference>
<dbReference type="SUPFAM" id="SSF48334">
    <property type="entry name" value="DNA repair protein MutS, domain III"/>
    <property type="match status" value="1"/>
</dbReference>
<dbReference type="InterPro" id="IPR045076">
    <property type="entry name" value="MutS"/>
</dbReference>
<keyword evidence="5" id="KW-0238">DNA-binding</keyword>
<dbReference type="SUPFAM" id="SSF52540">
    <property type="entry name" value="P-loop containing nucleoside triphosphate hydrolases"/>
    <property type="match status" value="1"/>
</dbReference>
<dbReference type="Pfam" id="PF05190">
    <property type="entry name" value="MutS_IV"/>
    <property type="match status" value="1"/>
</dbReference>
<dbReference type="InterPro" id="IPR036678">
    <property type="entry name" value="MutS_con_dom_sf"/>
</dbReference>
<dbReference type="Gene3D" id="3.30.420.110">
    <property type="entry name" value="MutS, connector domain"/>
    <property type="match status" value="1"/>
</dbReference>
<dbReference type="Pfam" id="PF00488">
    <property type="entry name" value="MutS_V"/>
    <property type="match status" value="1"/>
</dbReference>
<protein>
    <recommendedName>
        <fullName evidence="2 7">DNA mismatch repair protein MSH3</fullName>
    </recommendedName>
    <alternativeName>
        <fullName evidence="2 7">DNA mismatch repair protein MSH3</fullName>
    </alternativeName>
</protein>
<gene>
    <name evidence="11" type="ORF">MUCCIDRAFT_42353</name>
</gene>
<dbReference type="GO" id="GO:0007131">
    <property type="term" value="P:reciprocal meiotic recombination"/>
    <property type="evidence" value="ECO:0007669"/>
    <property type="project" value="TreeGrafter"/>
</dbReference>
<dbReference type="FunFam" id="3.40.50.300:FF:000870">
    <property type="entry name" value="MutS protein homolog 4"/>
    <property type="match status" value="1"/>
</dbReference>
<evidence type="ECO:0000259" key="10">
    <source>
        <dbReference type="SMART" id="SM00534"/>
    </source>
</evidence>
<name>A0A168I4Z3_MUCCL</name>
<evidence type="ECO:0000256" key="4">
    <source>
        <dbReference type="ARBA" id="ARBA00022840"/>
    </source>
</evidence>
<keyword evidence="3" id="KW-0547">Nucleotide-binding</keyword>
<dbReference type="CDD" id="cd03243">
    <property type="entry name" value="ABC_MutS_homologs"/>
    <property type="match status" value="1"/>
</dbReference>
<keyword evidence="6" id="KW-0469">Meiosis</keyword>
<dbReference type="OrthoDB" id="276261at2759"/>
<dbReference type="InterPro" id="IPR036187">
    <property type="entry name" value="DNA_mismatch_repair_MutS_sf"/>
</dbReference>
<dbReference type="AlphaFoldDB" id="A0A168I4Z3"/>
<dbReference type="PIRSF" id="PIRSF037677">
    <property type="entry name" value="DNA_mis_repair_Msh6"/>
    <property type="match status" value="1"/>
</dbReference>
<dbReference type="InterPro" id="IPR007696">
    <property type="entry name" value="DNA_mismatch_repair_MutS_core"/>
</dbReference>
<dbReference type="VEuPathDB" id="FungiDB:MUCCIDRAFT_42353"/>
<feature type="domain" description="DNA mismatch repair protein MutS core" evidence="9">
    <location>
        <begin position="216"/>
        <end position="541"/>
    </location>
</feature>
<dbReference type="InterPro" id="IPR007861">
    <property type="entry name" value="DNA_mismatch_repair_MutS_clamp"/>
</dbReference>
<keyword evidence="12" id="KW-1185">Reference proteome</keyword>
<organism evidence="11 12">
    <name type="scientific">Mucor lusitanicus CBS 277.49</name>
    <dbReference type="NCBI Taxonomy" id="747725"/>
    <lineage>
        <taxon>Eukaryota</taxon>
        <taxon>Fungi</taxon>
        <taxon>Fungi incertae sedis</taxon>
        <taxon>Mucoromycota</taxon>
        <taxon>Mucoromycotina</taxon>
        <taxon>Mucoromycetes</taxon>
        <taxon>Mucorales</taxon>
        <taxon>Mucorineae</taxon>
        <taxon>Mucoraceae</taxon>
        <taxon>Mucor</taxon>
    </lineage>
</organism>
<dbReference type="InterPro" id="IPR000432">
    <property type="entry name" value="DNA_mismatch_repair_MutS_C"/>
</dbReference>
<dbReference type="Proteomes" id="UP000077051">
    <property type="component" value="Unassembled WGS sequence"/>
</dbReference>
<keyword evidence="4" id="KW-0067">ATP-binding</keyword>
<dbReference type="GO" id="GO:0006298">
    <property type="term" value="P:mismatch repair"/>
    <property type="evidence" value="ECO:0007669"/>
    <property type="project" value="InterPro"/>
</dbReference>
<dbReference type="SMART" id="SM00533">
    <property type="entry name" value="MUTSd"/>
    <property type="match status" value="1"/>
</dbReference>
<evidence type="ECO:0000256" key="8">
    <source>
        <dbReference type="SAM" id="MobiDB-lite"/>
    </source>
</evidence>
<proteinExistence type="inferred from homology"/>
<evidence type="ECO:0000256" key="2">
    <source>
        <dbReference type="ARBA" id="ARBA00022151"/>
    </source>
</evidence>
<dbReference type="Gene3D" id="3.40.50.300">
    <property type="entry name" value="P-loop containing nucleotide triphosphate hydrolases"/>
    <property type="match status" value="1"/>
</dbReference>
<accession>A0A168I4Z3</accession>
<dbReference type="InterPro" id="IPR027417">
    <property type="entry name" value="P-loop_NTPase"/>
</dbReference>
<evidence type="ECO:0000256" key="6">
    <source>
        <dbReference type="ARBA" id="ARBA00023254"/>
    </source>
</evidence>
<dbReference type="Pfam" id="PF05192">
    <property type="entry name" value="MutS_III"/>
    <property type="match status" value="1"/>
</dbReference>
<reference evidence="11 12" key="1">
    <citation type="submission" date="2015-06" db="EMBL/GenBank/DDBJ databases">
        <title>Expansion of signal transduction pathways in fungi by whole-genome duplication.</title>
        <authorList>
            <consortium name="DOE Joint Genome Institute"/>
            <person name="Corrochano L.M."/>
            <person name="Kuo A."/>
            <person name="Marcet-Houben M."/>
            <person name="Polaino S."/>
            <person name="Salamov A."/>
            <person name="Villalobos J.M."/>
            <person name="Alvarez M.I."/>
            <person name="Avalos J."/>
            <person name="Benito E.P."/>
            <person name="Benoit I."/>
            <person name="Burger G."/>
            <person name="Camino L.P."/>
            <person name="Canovas D."/>
            <person name="Cerda-Olmedo E."/>
            <person name="Cheng J.-F."/>
            <person name="Dominguez A."/>
            <person name="Elias M."/>
            <person name="Eslava A.P."/>
            <person name="Glaser F."/>
            <person name="Grimwood J."/>
            <person name="Gutierrez G."/>
            <person name="Heitman J."/>
            <person name="Henrissat B."/>
            <person name="Iturriaga E.A."/>
            <person name="Lang B.F."/>
            <person name="Lavin J.L."/>
            <person name="Lee S."/>
            <person name="Li W."/>
            <person name="Lindquist E."/>
            <person name="Lopez-Garcia S."/>
            <person name="Luque E.M."/>
            <person name="Marcos A.T."/>
            <person name="Martin J."/>
            <person name="Mccluskey K."/>
            <person name="Medina H.R."/>
            <person name="Miralles-Duran A."/>
            <person name="Miyazaki A."/>
            <person name="Munoz-Torres E."/>
            <person name="Oguiza J.A."/>
            <person name="Ohm R."/>
            <person name="Olmedo M."/>
            <person name="Orejas M."/>
            <person name="Ortiz-Castellanos L."/>
            <person name="Pisabarro A.G."/>
            <person name="Rodriguez-Romero J."/>
            <person name="Ruiz-Herrera J."/>
            <person name="Ruiz-Vazquez R."/>
            <person name="Sanz C."/>
            <person name="Schackwitz W."/>
            <person name="Schmutz J."/>
            <person name="Shahriari M."/>
            <person name="Shelest E."/>
            <person name="Silva-Franco F."/>
            <person name="Soanes D."/>
            <person name="Syed K."/>
            <person name="Tagua V.G."/>
            <person name="Talbot N.J."/>
            <person name="Thon M."/>
            <person name="De Vries R.P."/>
            <person name="Wiebenga A."/>
            <person name="Yadav J.S."/>
            <person name="Braun E.L."/>
            <person name="Baker S."/>
            <person name="Garre V."/>
            <person name="Horwitz B."/>
            <person name="Torres-Martinez S."/>
            <person name="Idnurm A."/>
            <person name="Herrera-Estrella A."/>
            <person name="Gabaldon T."/>
            <person name="Grigoriev I.V."/>
        </authorList>
    </citation>
    <scope>NUCLEOTIDE SEQUENCE [LARGE SCALE GENOMIC DNA]</scope>
    <source>
        <strain evidence="11 12">CBS 277.49</strain>
    </source>
</reference>
<feature type="domain" description="DNA mismatch repair proteins mutS family" evidence="10">
    <location>
        <begin position="557"/>
        <end position="736"/>
    </location>
</feature>
<dbReference type="EMBL" id="AMYB01000008">
    <property type="protein sequence ID" value="OAC99555.1"/>
    <property type="molecule type" value="Genomic_DNA"/>
</dbReference>
<dbReference type="GO" id="GO:0030983">
    <property type="term" value="F:mismatched DNA binding"/>
    <property type="evidence" value="ECO:0007669"/>
    <property type="project" value="InterPro"/>
</dbReference>
<dbReference type="GO" id="GO:0140664">
    <property type="term" value="F:ATP-dependent DNA damage sensor activity"/>
    <property type="evidence" value="ECO:0007669"/>
    <property type="project" value="InterPro"/>
</dbReference>
<dbReference type="InterPro" id="IPR017261">
    <property type="entry name" value="DNA_mismatch_repair_MutS/MSH"/>
</dbReference>
<evidence type="ECO:0000256" key="3">
    <source>
        <dbReference type="ARBA" id="ARBA00022741"/>
    </source>
</evidence>
<sequence length="737" mass="82372">MLKRPQSGYASNRPGTGTTSYRRPTTAGTNSRPPKRIMAIAEGRGVAAEVGICVFDINSCEIELSQMADSQSFSRTLQSVNLNEPQKILMPPYAETSALSGSSRASKLSVLLQQHYPHIPIITLPRKCFNDEKGKQYIVDFCMQEDVAGLLFGVSTKYFCLAAFAGAFQHVFETEGCSFANHSMKFTYKGAEGNISIDTITAKNLELVHNTAHTHSKQNTLLGILDYTLTPMGKRLLRTNILQPPCSLEITNDRLDTIEELCQNEECIYNIQSSLRQLVDIDSIISFIINHVVHLKQVIKSIKAIAQSLPEHVKNPLSRYRQVQPSCKLLHTIYNVSLASFTYELEVAINNIINEDIGIEKSSLGIRNQKCYAVKSGVNGLLDVARQTYKETTEDIYELITNYGEAYKLKIKLEYTASRGYSISMPINQLTNGAQLPNVFINVIQKKKTIQFTTLELLQKNNRLNESMTEVFLMSEKTVTQLLEIFRNHINALYKASEAIALLDFLTSLATYNLNSTNLVRPEFSNTLAIKSGRHPILECILLVPVVPNDTFTSLSSSFQFVTGPNMSGKSTYLKQVALLVIMAQIGSFVPADYASFRLCDQMLSRLANENTFSDIGTSSFMSEMREIAYLLQHVTNDSIVLVDELGRGTSPEDALGISGAVCEDLARTRAFCFFATHLHELTCTMDIYPNVVNLQFKVNVTKTNERDCTVDFQYKIEDGRLATENHYGMSYCIVAH</sequence>
<evidence type="ECO:0000259" key="9">
    <source>
        <dbReference type="SMART" id="SM00533"/>
    </source>
</evidence>
<dbReference type="GO" id="GO:0005634">
    <property type="term" value="C:nucleus"/>
    <property type="evidence" value="ECO:0007669"/>
    <property type="project" value="TreeGrafter"/>
</dbReference>